<feature type="compositionally biased region" description="Basic and acidic residues" evidence="1">
    <location>
        <begin position="35"/>
        <end position="48"/>
    </location>
</feature>
<evidence type="ECO:0000313" key="2">
    <source>
        <dbReference type="EMBL" id="CAD5216563.1"/>
    </source>
</evidence>
<evidence type="ECO:0000313" key="3">
    <source>
        <dbReference type="Proteomes" id="UP000614601"/>
    </source>
</evidence>
<keyword evidence="3" id="KW-1185">Reference proteome</keyword>
<dbReference type="EMBL" id="CAJFDH010000003">
    <property type="protein sequence ID" value="CAD5216563.1"/>
    <property type="molecule type" value="Genomic_DNA"/>
</dbReference>
<feature type="compositionally biased region" description="Basic residues" evidence="1">
    <location>
        <begin position="114"/>
        <end position="124"/>
    </location>
</feature>
<dbReference type="EMBL" id="CAJFCW020000003">
    <property type="protein sequence ID" value="CAG9106178.1"/>
    <property type="molecule type" value="Genomic_DNA"/>
</dbReference>
<organism evidence="2 3">
    <name type="scientific">Bursaphelenchus okinawaensis</name>
    <dbReference type="NCBI Taxonomy" id="465554"/>
    <lineage>
        <taxon>Eukaryota</taxon>
        <taxon>Metazoa</taxon>
        <taxon>Ecdysozoa</taxon>
        <taxon>Nematoda</taxon>
        <taxon>Chromadorea</taxon>
        <taxon>Rhabditida</taxon>
        <taxon>Tylenchina</taxon>
        <taxon>Tylenchomorpha</taxon>
        <taxon>Aphelenchoidea</taxon>
        <taxon>Aphelenchoididae</taxon>
        <taxon>Bursaphelenchus</taxon>
    </lineage>
</organism>
<accession>A0A811KM50</accession>
<gene>
    <name evidence="2" type="ORF">BOKJ2_LOCUS6650</name>
</gene>
<evidence type="ECO:0000256" key="1">
    <source>
        <dbReference type="SAM" id="MobiDB-lite"/>
    </source>
</evidence>
<dbReference type="Proteomes" id="UP000783686">
    <property type="component" value="Unassembled WGS sequence"/>
</dbReference>
<sequence>MLSRNGAKLLEKVVPLLENGAIPTRAASTLGTAPEVREKLGRIDHEPHPTSSEEIVKSERNELPLGNAGMKLIDKDKLDRIPKQPNPEPTHSEEVVREEPGGDVPPPPRVPPTHTHHPAHQPRK</sequence>
<feature type="compositionally biased region" description="Basic and acidic residues" evidence="1">
    <location>
        <begin position="90"/>
        <end position="100"/>
    </location>
</feature>
<feature type="region of interest" description="Disordered" evidence="1">
    <location>
        <begin position="27"/>
        <end position="124"/>
    </location>
</feature>
<dbReference type="AlphaFoldDB" id="A0A811KM50"/>
<proteinExistence type="predicted"/>
<feature type="compositionally biased region" description="Basic and acidic residues" evidence="1">
    <location>
        <begin position="72"/>
        <end position="82"/>
    </location>
</feature>
<reference evidence="2" key="1">
    <citation type="submission" date="2020-09" db="EMBL/GenBank/DDBJ databases">
        <authorList>
            <person name="Kikuchi T."/>
        </authorList>
    </citation>
    <scope>NUCLEOTIDE SEQUENCE</scope>
    <source>
        <strain evidence="2">SH1</strain>
    </source>
</reference>
<name>A0A811KM50_9BILA</name>
<protein>
    <submittedName>
        <fullName evidence="2">Uncharacterized protein</fullName>
    </submittedName>
</protein>
<comment type="caution">
    <text evidence="2">The sequence shown here is derived from an EMBL/GenBank/DDBJ whole genome shotgun (WGS) entry which is preliminary data.</text>
</comment>
<dbReference type="Proteomes" id="UP000614601">
    <property type="component" value="Unassembled WGS sequence"/>
</dbReference>